<protein>
    <recommendedName>
        <fullName evidence="3">Class I SAM-dependent methyltransferase</fullName>
    </recommendedName>
</protein>
<gene>
    <name evidence="1" type="ORF">LF65_01488</name>
</gene>
<dbReference type="Proteomes" id="UP000031866">
    <property type="component" value="Chromosome"/>
</dbReference>
<dbReference type="KEGG" id="cbei:LF65_01488"/>
<dbReference type="RefSeq" id="WP_041895246.1">
    <property type="nucleotide sequence ID" value="NZ_CP010086.2"/>
</dbReference>
<dbReference type="Gene3D" id="3.40.50.150">
    <property type="entry name" value="Vaccinia Virus protein VP39"/>
    <property type="match status" value="1"/>
</dbReference>
<dbReference type="STRING" id="1520.LF65_01488"/>
<dbReference type="OrthoDB" id="1929483at2"/>
<dbReference type="InterPro" id="IPR029063">
    <property type="entry name" value="SAM-dependent_MTases_sf"/>
</dbReference>
<dbReference type="AlphaFoldDB" id="A0A0B5QAX7"/>
<evidence type="ECO:0000313" key="2">
    <source>
        <dbReference type="Proteomes" id="UP000031866"/>
    </source>
</evidence>
<sequence length="184" mass="21715">MGKTLVINLENIIFQGDVLDVGEKNLGIIYNISKEAKDEISLDYVSSDSKVELKDRKYDACTFFFELNKIWTSLEKERLIREISSYIKESGEIFIWDINKERGKIFNNKIKVILQNEKVKEFTFKNLNILLSSNIEEIKKILEKYFEIEETKAWEDVFFIRGKKLKTKAEVEENINYEGINYSD</sequence>
<reference evidence="2" key="1">
    <citation type="submission" date="2014-12" db="EMBL/GenBank/DDBJ databases">
        <title>Genome sequence of Clostridium beijerinckii strain 59B.</title>
        <authorList>
            <person name="Little G.T."/>
            <person name="Minton N.P."/>
        </authorList>
    </citation>
    <scope>NUCLEOTIDE SEQUENCE [LARGE SCALE GENOMIC DNA]</scope>
    <source>
        <strain evidence="2">59B</strain>
    </source>
</reference>
<dbReference type="EMBL" id="CP010086">
    <property type="protein sequence ID" value="AJG98100.1"/>
    <property type="molecule type" value="Genomic_DNA"/>
</dbReference>
<name>A0A0B5QAX7_CLOBE</name>
<organism evidence="1 2">
    <name type="scientific">Clostridium beijerinckii</name>
    <name type="common">Clostridium MP</name>
    <dbReference type="NCBI Taxonomy" id="1520"/>
    <lineage>
        <taxon>Bacteria</taxon>
        <taxon>Bacillati</taxon>
        <taxon>Bacillota</taxon>
        <taxon>Clostridia</taxon>
        <taxon>Eubacteriales</taxon>
        <taxon>Clostridiaceae</taxon>
        <taxon>Clostridium</taxon>
    </lineage>
</organism>
<evidence type="ECO:0000313" key="1">
    <source>
        <dbReference type="EMBL" id="AJG98100.1"/>
    </source>
</evidence>
<proteinExistence type="predicted"/>
<accession>A0A0B5QAX7</accession>
<dbReference type="SUPFAM" id="SSF53335">
    <property type="entry name" value="S-adenosyl-L-methionine-dependent methyltransferases"/>
    <property type="match status" value="1"/>
</dbReference>
<evidence type="ECO:0008006" key="3">
    <source>
        <dbReference type="Google" id="ProtNLM"/>
    </source>
</evidence>